<accession>A0A2P8D9L2</accession>
<sequence length="224" mass="23752">MKKKYLVTLIVTGAAFIAACNSGGIRRNPGKNYAPDMTYSRAYDAYTTNPVTANGLTSQDPVSGTIARGHALPDHLTEADTTAYAALQSPYKFSEKELAEGQRIYNIYCGICHGSDMDGNGPLYASGKFAAMPANLKGGAAYINMPSGKMYHAIVYGKNMMGSYASQLDVKQRWQIIAYIKQVQSKNGGAPFTMGADGTAAAVDTAKKVEAVAAVKDTATAAKH</sequence>
<dbReference type="GO" id="GO:0046872">
    <property type="term" value="F:metal ion binding"/>
    <property type="evidence" value="ECO:0007669"/>
    <property type="project" value="UniProtKB-KW"/>
</dbReference>
<dbReference type="PANTHER" id="PTHR40394">
    <property type="entry name" value="LIPOPROTEIN-RELATED"/>
    <property type="match status" value="1"/>
</dbReference>
<feature type="domain" description="Cytochrome c" evidence="6">
    <location>
        <begin position="96"/>
        <end position="184"/>
    </location>
</feature>
<evidence type="ECO:0000256" key="2">
    <source>
        <dbReference type="ARBA" id="ARBA00022723"/>
    </source>
</evidence>
<feature type="signal peptide" evidence="5">
    <location>
        <begin position="1"/>
        <end position="19"/>
    </location>
</feature>
<dbReference type="Pfam" id="PF13442">
    <property type="entry name" value="Cytochrome_CBB3"/>
    <property type="match status" value="1"/>
</dbReference>
<keyword evidence="3 4" id="KW-0408">Iron</keyword>
<dbReference type="RefSeq" id="WP_106520653.1">
    <property type="nucleotide sequence ID" value="NZ_PYGD01000001.1"/>
</dbReference>
<name>A0A2P8D9L2_9BACT</name>
<dbReference type="InterPro" id="IPR009056">
    <property type="entry name" value="Cyt_c-like_dom"/>
</dbReference>
<evidence type="ECO:0000313" key="7">
    <source>
        <dbReference type="EMBL" id="PSK93909.1"/>
    </source>
</evidence>
<dbReference type="OrthoDB" id="9796771at2"/>
<dbReference type="PROSITE" id="PS51007">
    <property type="entry name" value="CYTC"/>
    <property type="match status" value="1"/>
</dbReference>
<keyword evidence="5" id="KW-0732">Signal</keyword>
<gene>
    <name evidence="7" type="ORF">B0I18_10158</name>
</gene>
<comment type="caution">
    <text evidence="7">The sequence shown here is derived from an EMBL/GenBank/DDBJ whole genome shotgun (WGS) entry which is preliminary data.</text>
</comment>
<evidence type="ECO:0000256" key="4">
    <source>
        <dbReference type="PROSITE-ProRule" id="PRU00433"/>
    </source>
</evidence>
<dbReference type="GO" id="GO:0020037">
    <property type="term" value="F:heme binding"/>
    <property type="evidence" value="ECO:0007669"/>
    <property type="project" value="InterPro"/>
</dbReference>
<feature type="chain" id="PRO_5015184992" evidence="5">
    <location>
        <begin position="20"/>
        <end position="224"/>
    </location>
</feature>
<dbReference type="AlphaFoldDB" id="A0A2P8D9L2"/>
<keyword evidence="2 4" id="KW-0479">Metal-binding</keyword>
<dbReference type="PROSITE" id="PS51257">
    <property type="entry name" value="PROKAR_LIPOPROTEIN"/>
    <property type="match status" value="1"/>
</dbReference>
<evidence type="ECO:0000256" key="1">
    <source>
        <dbReference type="ARBA" id="ARBA00022617"/>
    </source>
</evidence>
<evidence type="ECO:0000256" key="3">
    <source>
        <dbReference type="ARBA" id="ARBA00023004"/>
    </source>
</evidence>
<dbReference type="SUPFAM" id="SSF46626">
    <property type="entry name" value="Cytochrome c"/>
    <property type="match status" value="1"/>
</dbReference>
<proteinExistence type="predicted"/>
<dbReference type="GO" id="GO:0009055">
    <property type="term" value="F:electron transfer activity"/>
    <property type="evidence" value="ECO:0007669"/>
    <property type="project" value="InterPro"/>
</dbReference>
<reference evidence="7 8" key="1">
    <citation type="submission" date="2018-03" db="EMBL/GenBank/DDBJ databases">
        <title>Genomic Encyclopedia of Type Strains, Phase III (KMG-III): the genomes of soil and plant-associated and newly described type strains.</title>
        <authorList>
            <person name="Whitman W."/>
        </authorList>
    </citation>
    <scope>NUCLEOTIDE SEQUENCE [LARGE SCALE GENOMIC DNA]</scope>
    <source>
        <strain evidence="7 8">CGMCC 1.12700</strain>
    </source>
</reference>
<keyword evidence="8" id="KW-1185">Reference proteome</keyword>
<evidence type="ECO:0000313" key="8">
    <source>
        <dbReference type="Proteomes" id="UP000240572"/>
    </source>
</evidence>
<protein>
    <submittedName>
        <fullName evidence="7">Quinol:cytochrome c oxidoreductase monoheme cytochrome subunit</fullName>
    </submittedName>
</protein>
<dbReference type="PANTHER" id="PTHR40394:SF2">
    <property type="entry name" value="QUINOL:CYTOCHROME C OXIDOREDUCTASE MEMBRANE PROTEIN"/>
    <property type="match status" value="1"/>
</dbReference>
<dbReference type="EMBL" id="PYGD01000001">
    <property type="protein sequence ID" value="PSK93909.1"/>
    <property type="molecule type" value="Genomic_DNA"/>
</dbReference>
<dbReference type="Gene3D" id="1.10.760.10">
    <property type="entry name" value="Cytochrome c-like domain"/>
    <property type="match status" value="1"/>
</dbReference>
<evidence type="ECO:0000256" key="5">
    <source>
        <dbReference type="SAM" id="SignalP"/>
    </source>
</evidence>
<keyword evidence="1 4" id="KW-0349">Heme</keyword>
<dbReference type="Proteomes" id="UP000240572">
    <property type="component" value="Unassembled WGS sequence"/>
</dbReference>
<dbReference type="InterPro" id="IPR036909">
    <property type="entry name" value="Cyt_c-like_dom_sf"/>
</dbReference>
<organism evidence="7 8">
    <name type="scientific">Taibaiella chishuiensis</name>
    <dbReference type="NCBI Taxonomy" id="1434707"/>
    <lineage>
        <taxon>Bacteria</taxon>
        <taxon>Pseudomonadati</taxon>
        <taxon>Bacteroidota</taxon>
        <taxon>Chitinophagia</taxon>
        <taxon>Chitinophagales</taxon>
        <taxon>Chitinophagaceae</taxon>
        <taxon>Taibaiella</taxon>
    </lineage>
</organism>
<evidence type="ECO:0000259" key="6">
    <source>
        <dbReference type="PROSITE" id="PS51007"/>
    </source>
</evidence>